<comment type="caution">
    <text evidence="2">The sequence shown here is derived from an EMBL/GenBank/DDBJ whole genome shotgun (WGS) entry which is preliminary data.</text>
</comment>
<reference evidence="2" key="1">
    <citation type="submission" date="2021-09" db="EMBL/GenBank/DDBJ databases">
        <authorList>
            <consortium name="AG Swart"/>
            <person name="Singh M."/>
            <person name="Singh A."/>
            <person name="Seah K."/>
            <person name="Emmerich C."/>
        </authorList>
    </citation>
    <scope>NUCLEOTIDE SEQUENCE</scope>
    <source>
        <strain evidence="2">ATCC30299</strain>
    </source>
</reference>
<dbReference type="PANTHER" id="PTHR47219">
    <property type="entry name" value="RAB GTPASE-ACTIVATING PROTEIN 1-LIKE"/>
    <property type="match status" value="1"/>
</dbReference>
<dbReference type="InterPro" id="IPR000195">
    <property type="entry name" value="Rab-GAP-TBC_dom"/>
</dbReference>
<dbReference type="Proteomes" id="UP001162131">
    <property type="component" value="Unassembled WGS sequence"/>
</dbReference>
<accession>A0AAU9IVS6</accession>
<dbReference type="Gene3D" id="1.10.472.80">
    <property type="entry name" value="Ypt/Rab-GAP domain of gyp1p, domain 3"/>
    <property type="match status" value="1"/>
</dbReference>
<proteinExistence type="predicted"/>
<dbReference type="SUPFAM" id="SSF47923">
    <property type="entry name" value="Ypt/Rab-GAP domain of gyp1p"/>
    <property type="match status" value="2"/>
</dbReference>
<protein>
    <recommendedName>
        <fullName evidence="1">Rab-GAP TBC domain-containing protein</fullName>
    </recommendedName>
</protein>
<dbReference type="PROSITE" id="PS50086">
    <property type="entry name" value="TBC_RABGAP"/>
    <property type="match status" value="1"/>
</dbReference>
<dbReference type="Gene3D" id="1.10.8.270">
    <property type="entry name" value="putative rabgap domain of human tbc1 domain family member 14 like domains"/>
    <property type="match status" value="1"/>
</dbReference>
<dbReference type="InterPro" id="IPR050302">
    <property type="entry name" value="Rab_GAP_TBC_domain"/>
</dbReference>
<gene>
    <name evidence="2" type="ORF">BSTOLATCC_MIC19055</name>
</gene>
<dbReference type="GO" id="GO:0031267">
    <property type="term" value="F:small GTPase binding"/>
    <property type="evidence" value="ECO:0007669"/>
    <property type="project" value="TreeGrafter"/>
</dbReference>
<dbReference type="SMART" id="SM00164">
    <property type="entry name" value="TBC"/>
    <property type="match status" value="1"/>
</dbReference>
<dbReference type="GO" id="GO:0005096">
    <property type="term" value="F:GTPase activator activity"/>
    <property type="evidence" value="ECO:0007669"/>
    <property type="project" value="TreeGrafter"/>
</dbReference>
<evidence type="ECO:0000313" key="3">
    <source>
        <dbReference type="Proteomes" id="UP001162131"/>
    </source>
</evidence>
<name>A0AAU9IVS6_9CILI</name>
<dbReference type="PANTHER" id="PTHR47219:SF9">
    <property type="entry name" value="GTPASE ACTIVATING PROTEIN AND CENTROSOME-ASSOCIATED, ISOFORM B"/>
    <property type="match status" value="1"/>
</dbReference>
<dbReference type="InterPro" id="IPR035969">
    <property type="entry name" value="Rab-GAP_TBC_sf"/>
</dbReference>
<sequence length="483" mass="56279">MGTASSLVQNTQTPIQFKKGRILLIAPDNRLSKIGIYFVHIVNTAKMIELVDEWEDLLNRYKHSANAIESLLDDFQKGPKLRKLIQKGTPSKFRWETWKALLKAGKKVDSEKYINLPIAGDPHISVIRKDVDRAFPQHPYFDRSKHGYYGQTALYRILGKFAEDKKDIGYCQGMNYVAGFLLMVSGGLEAEVYYFLEALCKNFHYWGFVCEEMPLIKQYLWVFDKLFKVKNSKLYEHFKQQDVLNDMWVFKWFLTFYTAVLPKETVVLLWDWLLVDGLRVLFKVAFAILEMLEEKLLSIDGSEILIMLSNIGDYIPTCKEFIKIAKKTSVNKSKYYDLIEAYKQKKKIKKHPETITIIEEPGHLENEVPNISRADIKEANRPAALEIKDNTPKEPDLLLSPQRIQQEITEDLTGFPFKSIKTAKNNYTYTPKYEPKRDSFHESWTDVNTRINEDSHLYTSDEDFDAEALLDQFLNHSNWGSFE</sequence>
<evidence type="ECO:0000313" key="2">
    <source>
        <dbReference type="EMBL" id="CAG9317813.1"/>
    </source>
</evidence>
<organism evidence="2 3">
    <name type="scientific">Blepharisma stoltei</name>
    <dbReference type="NCBI Taxonomy" id="1481888"/>
    <lineage>
        <taxon>Eukaryota</taxon>
        <taxon>Sar</taxon>
        <taxon>Alveolata</taxon>
        <taxon>Ciliophora</taxon>
        <taxon>Postciliodesmatophora</taxon>
        <taxon>Heterotrichea</taxon>
        <taxon>Heterotrichida</taxon>
        <taxon>Blepharismidae</taxon>
        <taxon>Blepharisma</taxon>
    </lineage>
</organism>
<feature type="domain" description="Rab-GAP TBC" evidence="1">
    <location>
        <begin position="88"/>
        <end position="277"/>
    </location>
</feature>
<evidence type="ECO:0000259" key="1">
    <source>
        <dbReference type="PROSITE" id="PS50086"/>
    </source>
</evidence>
<keyword evidence="3" id="KW-1185">Reference proteome</keyword>
<dbReference type="Pfam" id="PF00566">
    <property type="entry name" value="RabGAP-TBC"/>
    <property type="match status" value="1"/>
</dbReference>
<dbReference type="EMBL" id="CAJZBQ010000018">
    <property type="protein sequence ID" value="CAG9317813.1"/>
    <property type="molecule type" value="Genomic_DNA"/>
</dbReference>
<dbReference type="AlphaFoldDB" id="A0AAU9IVS6"/>